<dbReference type="InterPro" id="IPR010334">
    <property type="entry name" value="Dcp1"/>
</dbReference>
<evidence type="ECO:0000256" key="5">
    <source>
        <dbReference type="SAM" id="MobiDB-lite"/>
    </source>
</evidence>
<dbReference type="SUPFAM" id="SSF50729">
    <property type="entry name" value="PH domain-like"/>
    <property type="match status" value="1"/>
</dbReference>
<dbReference type="CDD" id="cd13182">
    <property type="entry name" value="EVH1-like_Dcp1"/>
    <property type="match status" value="1"/>
</dbReference>
<evidence type="ECO:0000313" key="6">
    <source>
        <dbReference type="EMBL" id="QDZ20260.1"/>
    </source>
</evidence>
<dbReference type="PANTHER" id="PTHR16290:SF0">
    <property type="entry name" value="DECAPPING PROTEIN 1, ISOFORM A"/>
    <property type="match status" value="1"/>
</dbReference>
<gene>
    <name evidence="6" type="ORF">A3770_04p27780</name>
</gene>
<accession>A0A5B8MLN5</accession>
<dbReference type="InterPro" id="IPR011993">
    <property type="entry name" value="PH-like_dom_sf"/>
</dbReference>
<feature type="compositionally biased region" description="Basic and acidic residues" evidence="5">
    <location>
        <begin position="215"/>
        <end position="225"/>
    </location>
</feature>
<dbReference type="GO" id="GO:0006397">
    <property type="term" value="P:mRNA processing"/>
    <property type="evidence" value="ECO:0007669"/>
    <property type="project" value="UniProtKB-KW"/>
</dbReference>
<feature type="region of interest" description="Disordered" evidence="5">
    <location>
        <begin position="193"/>
        <end position="242"/>
    </location>
</feature>
<comment type="similarity">
    <text evidence="2">Belongs to the DCP1 family.</text>
</comment>
<dbReference type="EMBL" id="CP031037">
    <property type="protein sequence ID" value="QDZ20260.1"/>
    <property type="molecule type" value="Genomic_DNA"/>
</dbReference>
<dbReference type="Pfam" id="PF06058">
    <property type="entry name" value="DCP1"/>
    <property type="match status" value="1"/>
</dbReference>
<keyword evidence="7" id="KW-1185">Reference proteome</keyword>
<evidence type="ECO:0000256" key="3">
    <source>
        <dbReference type="ARBA" id="ARBA00022490"/>
    </source>
</evidence>
<dbReference type="GO" id="GO:0000290">
    <property type="term" value="P:deadenylation-dependent decapping of nuclear-transcribed mRNA"/>
    <property type="evidence" value="ECO:0007669"/>
    <property type="project" value="InterPro"/>
</dbReference>
<comment type="subcellular location">
    <subcellularLocation>
        <location evidence="1">Cytoplasm</location>
    </subcellularLocation>
</comment>
<evidence type="ECO:0000256" key="2">
    <source>
        <dbReference type="ARBA" id="ARBA00008778"/>
    </source>
</evidence>
<name>A0A5B8MLN5_9CHLO</name>
<dbReference type="STRING" id="1764295.A0A5B8MLN5"/>
<proteinExistence type="inferred from homology"/>
<dbReference type="Gene3D" id="2.30.29.30">
    <property type="entry name" value="Pleckstrin-homology domain (PH domain)/Phosphotyrosine-binding domain (PTB)"/>
    <property type="match status" value="1"/>
</dbReference>
<feature type="compositionally biased region" description="Low complexity" evidence="5">
    <location>
        <begin position="226"/>
        <end position="239"/>
    </location>
</feature>
<dbReference type="AlphaFoldDB" id="A0A5B8MLN5"/>
<evidence type="ECO:0000313" key="7">
    <source>
        <dbReference type="Proteomes" id="UP000316726"/>
    </source>
</evidence>
<sequence>MGPGESQSLVNKSESEKLVLASLRRNDDSIEEVLETANHVCLYEFIVNLSQWKRREVEGTLFIVKRSTHPRFQLIILNRRSQSNHVEDIVLGREDFERSGPYVLYKNNKHEVLGIWFYEEKESEKIFKFLKKISLAFVMDDEEGGKSTGLPREAIGKIHNVGDNAAGAPGSEKKSTAAEEISDLLGMLDTNKAKAKEEGHKAQKTKDKKKTSSAVDKKQSSDKADAGNGARRARGGITRADLKTALQRVVRREEFVDLLYEEILNASSS</sequence>
<reference evidence="6 7" key="1">
    <citation type="submission" date="2018-07" db="EMBL/GenBank/DDBJ databases">
        <title>The complete nuclear genome of the prasinophyte Chloropicon primus (CCMP1205).</title>
        <authorList>
            <person name="Pombert J.-F."/>
            <person name="Otis C."/>
            <person name="Turmel M."/>
            <person name="Lemieux C."/>
        </authorList>
    </citation>
    <scope>NUCLEOTIDE SEQUENCE [LARGE SCALE GENOMIC DNA]</scope>
    <source>
        <strain evidence="6 7">CCMP1205</strain>
    </source>
</reference>
<dbReference type="GO" id="GO:0031087">
    <property type="term" value="P:deadenylation-independent decapping of nuclear-transcribed mRNA"/>
    <property type="evidence" value="ECO:0007669"/>
    <property type="project" value="TreeGrafter"/>
</dbReference>
<dbReference type="PANTHER" id="PTHR16290">
    <property type="entry name" value="TRANSCRIPTION FACTOR SMIF DECAPPING ENZYME DCP1"/>
    <property type="match status" value="1"/>
</dbReference>
<protein>
    <submittedName>
        <fullName evidence="6">mRNA-decapping enzyme</fullName>
    </submittedName>
</protein>
<keyword evidence="3" id="KW-0963">Cytoplasm</keyword>
<keyword evidence="4" id="KW-0507">mRNA processing</keyword>
<organism evidence="6 7">
    <name type="scientific">Chloropicon primus</name>
    <dbReference type="NCBI Taxonomy" id="1764295"/>
    <lineage>
        <taxon>Eukaryota</taxon>
        <taxon>Viridiplantae</taxon>
        <taxon>Chlorophyta</taxon>
        <taxon>Chloropicophyceae</taxon>
        <taxon>Chloropicales</taxon>
        <taxon>Chloropicaceae</taxon>
        <taxon>Chloropicon</taxon>
    </lineage>
</organism>
<dbReference type="GO" id="GO:0000932">
    <property type="term" value="C:P-body"/>
    <property type="evidence" value="ECO:0007669"/>
    <property type="project" value="TreeGrafter"/>
</dbReference>
<feature type="compositionally biased region" description="Basic and acidic residues" evidence="5">
    <location>
        <begin position="193"/>
        <end position="205"/>
    </location>
</feature>
<evidence type="ECO:0000256" key="1">
    <source>
        <dbReference type="ARBA" id="ARBA00004496"/>
    </source>
</evidence>
<dbReference type="Proteomes" id="UP000316726">
    <property type="component" value="Chromosome 4"/>
</dbReference>
<evidence type="ECO:0000256" key="4">
    <source>
        <dbReference type="ARBA" id="ARBA00022664"/>
    </source>
</evidence>
<dbReference type="GO" id="GO:0008047">
    <property type="term" value="F:enzyme activator activity"/>
    <property type="evidence" value="ECO:0007669"/>
    <property type="project" value="InterPro"/>
</dbReference>
<dbReference type="GO" id="GO:0003729">
    <property type="term" value="F:mRNA binding"/>
    <property type="evidence" value="ECO:0007669"/>
    <property type="project" value="TreeGrafter"/>
</dbReference>
<dbReference type="OrthoDB" id="440673at2759"/>